<sequence length="494" mass="53841">MKSAIPHINSLKSRVLRPGGLALLLSILVLGLGSCDLLPGPPPEDEPDPGNEPATAPDPRQNIGRGYNIFGNYADTKEVRKAVLDGNALDQDGLIEERTIETSSFQAFTGTTISEYSSQLAVNVGISGGFKAFSGSVETNFSADTYNRAEFSYATIQSQIYKTELAISTADIDTLGKYLTPQARTDINNPDTDPAELFSTYGTHIIRGLYTGGRLDYNLASDMSQITTARSLSVLASASFDAKFVSAGISAESLSEEERSLFESNTRKTLNVYGGASEFGQNIINDNDYRAWIDSVSDYPQFVGFPPSDQTGGGGLTGIWEFAQDQERSEAIHAAFLQLADEQGLDVNNSLTVEVTLTKVVLHSHDDAGSTAELYGHGGFDGYRAENNLAFYGAHLWSVSESQADDYGELGAGQWITVNRRETRTFQDFNESTAFIGLWGHLWEDDVTSDDDLGDSWAHIYMRHGWNGVTEHKLHFRNAGTEAELIFTIGIVKP</sequence>
<dbReference type="EMBL" id="JNUP01000063">
    <property type="protein sequence ID" value="KGE72076.1"/>
    <property type="molecule type" value="Genomic_DNA"/>
</dbReference>
<comment type="caution">
    <text evidence="3">The sequence shown here is derived from an EMBL/GenBank/DDBJ whole genome shotgun (WGS) entry which is preliminary data.</text>
</comment>
<evidence type="ECO:0000256" key="1">
    <source>
        <dbReference type="SAM" id="MobiDB-lite"/>
    </source>
</evidence>
<evidence type="ECO:0000313" key="4">
    <source>
        <dbReference type="Proteomes" id="UP000029692"/>
    </source>
</evidence>
<dbReference type="Pfam" id="PF01823">
    <property type="entry name" value="MACPF"/>
    <property type="match status" value="1"/>
</dbReference>
<name>A0A098QWX1_9SPIO</name>
<feature type="domain" description="MACPF" evidence="2">
    <location>
        <begin position="13"/>
        <end position="354"/>
    </location>
</feature>
<dbReference type="RefSeq" id="WP_037547533.1">
    <property type="nucleotide sequence ID" value="NZ_JNUP01000063.1"/>
</dbReference>
<dbReference type="Proteomes" id="UP000029692">
    <property type="component" value="Unassembled WGS sequence"/>
</dbReference>
<dbReference type="PROSITE" id="PS51412">
    <property type="entry name" value="MACPF_2"/>
    <property type="match status" value="1"/>
</dbReference>
<dbReference type="STRING" id="1480694.DC28_08220"/>
<accession>A0A098QWX1</accession>
<feature type="region of interest" description="Disordered" evidence="1">
    <location>
        <begin position="38"/>
        <end position="63"/>
    </location>
</feature>
<keyword evidence="4" id="KW-1185">Reference proteome</keyword>
<gene>
    <name evidence="3" type="ORF">DC28_08220</name>
</gene>
<dbReference type="InterPro" id="IPR020864">
    <property type="entry name" value="MACPF"/>
</dbReference>
<evidence type="ECO:0000313" key="3">
    <source>
        <dbReference type="EMBL" id="KGE72076.1"/>
    </source>
</evidence>
<proteinExistence type="predicted"/>
<organism evidence="3 4">
    <name type="scientific">Spirochaeta lutea</name>
    <dbReference type="NCBI Taxonomy" id="1480694"/>
    <lineage>
        <taxon>Bacteria</taxon>
        <taxon>Pseudomonadati</taxon>
        <taxon>Spirochaetota</taxon>
        <taxon>Spirochaetia</taxon>
        <taxon>Spirochaetales</taxon>
        <taxon>Spirochaetaceae</taxon>
        <taxon>Spirochaeta</taxon>
    </lineage>
</organism>
<dbReference type="PROSITE" id="PS51257">
    <property type="entry name" value="PROKAR_LIPOPROTEIN"/>
    <property type="match status" value="1"/>
</dbReference>
<evidence type="ECO:0000259" key="2">
    <source>
        <dbReference type="PROSITE" id="PS51412"/>
    </source>
</evidence>
<protein>
    <recommendedName>
        <fullName evidence="2">MACPF domain-containing protein</fullName>
    </recommendedName>
</protein>
<reference evidence="3 4" key="1">
    <citation type="submission" date="2014-05" db="EMBL/GenBank/DDBJ databases">
        <title>De novo Genome Sequence of Spirocheata sp.</title>
        <authorList>
            <person name="Shivani Y."/>
            <person name="Subhash Y."/>
            <person name="Tushar L."/>
            <person name="Sasikala C."/>
            <person name="Ramana C.V."/>
        </authorList>
    </citation>
    <scope>NUCLEOTIDE SEQUENCE [LARGE SCALE GENOMIC DNA]</scope>
    <source>
        <strain evidence="3 4">JC230</strain>
    </source>
</reference>
<dbReference type="AlphaFoldDB" id="A0A098QWX1"/>